<name>A0A558QZH1_9SPHN</name>
<dbReference type="PROSITE" id="PS00687">
    <property type="entry name" value="ALDEHYDE_DEHYDR_GLU"/>
    <property type="match status" value="1"/>
</dbReference>
<evidence type="ECO:0000256" key="6">
    <source>
        <dbReference type="SAM" id="MobiDB-lite"/>
    </source>
</evidence>
<dbReference type="InterPro" id="IPR017649">
    <property type="entry name" value="SuccinylGlu_semiald_DH_AstD"/>
</dbReference>
<dbReference type="GO" id="GO:0043824">
    <property type="term" value="F:succinylglutamate-semialdehyde dehydrogenase activity"/>
    <property type="evidence" value="ECO:0007669"/>
    <property type="project" value="UniProtKB-EC"/>
</dbReference>
<organism evidence="8 9">
    <name type="scientific">Alterirhizorhabdus solaris</name>
    <dbReference type="NCBI Taxonomy" id="2529389"/>
    <lineage>
        <taxon>Bacteria</taxon>
        <taxon>Pseudomonadati</taxon>
        <taxon>Pseudomonadota</taxon>
        <taxon>Alphaproteobacteria</taxon>
        <taxon>Sphingomonadales</taxon>
        <taxon>Rhizorhabdaceae</taxon>
        <taxon>Alterirhizorhabdus</taxon>
    </lineage>
</organism>
<dbReference type="InterPro" id="IPR015590">
    <property type="entry name" value="Aldehyde_DH_dom"/>
</dbReference>
<feature type="region of interest" description="Disordered" evidence="6">
    <location>
        <begin position="1"/>
        <end position="21"/>
    </location>
</feature>
<proteinExistence type="inferred from homology"/>
<dbReference type="RefSeq" id="WP_145153418.1">
    <property type="nucleotide sequence ID" value="NZ_VNIM01000064.1"/>
</dbReference>
<evidence type="ECO:0000256" key="5">
    <source>
        <dbReference type="RuleBase" id="RU003345"/>
    </source>
</evidence>
<dbReference type="FunFam" id="3.40.605.10:FF:000010">
    <property type="entry name" value="N-succinylglutamate 5-semialdehyde dehydrogenase"/>
    <property type="match status" value="1"/>
</dbReference>
<dbReference type="InterPro" id="IPR016162">
    <property type="entry name" value="Ald_DH_N"/>
</dbReference>
<dbReference type="EC" id="1.2.1.71" evidence="8"/>
<dbReference type="SUPFAM" id="SSF53720">
    <property type="entry name" value="ALDH-like"/>
    <property type="match status" value="1"/>
</dbReference>
<dbReference type="NCBIfam" id="TIGR03240">
    <property type="entry name" value="arg_catab_astD"/>
    <property type="match status" value="1"/>
</dbReference>
<dbReference type="InterPro" id="IPR016163">
    <property type="entry name" value="Ald_DH_C"/>
</dbReference>
<dbReference type="Gene3D" id="3.40.605.10">
    <property type="entry name" value="Aldehyde Dehydrogenase, Chain A, domain 1"/>
    <property type="match status" value="1"/>
</dbReference>
<keyword evidence="9" id="KW-1185">Reference proteome</keyword>
<accession>A0A558QZH1</accession>
<keyword evidence="2 5" id="KW-0560">Oxidoreductase</keyword>
<evidence type="ECO:0000256" key="3">
    <source>
        <dbReference type="ARBA" id="ARBA00023027"/>
    </source>
</evidence>
<comment type="caution">
    <text evidence="8">The sequence shown here is derived from an EMBL/GenBank/DDBJ whole genome shotgun (WGS) entry which is preliminary data.</text>
</comment>
<dbReference type="NCBIfam" id="NF006992">
    <property type="entry name" value="PRK09457.1"/>
    <property type="match status" value="1"/>
</dbReference>
<evidence type="ECO:0000313" key="8">
    <source>
        <dbReference type="EMBL" id="TVV72472.1"/>
    </source>
</evidence>
<keyword evidence="1" id="KW-0056">Arginine metabolism</keyword>
<dbReference type="Gene3D" id="3.40.309.10">
    <property type="entry name" value="Aldehyde Dehydrogenase, Chain A, domain 2"/>
    <property type="match status" value="1"/>
</dbReference>
<dbReference type="PANTHER" id="PTHR11699">
    <property type="entry name" value="ALDEHYDE DEHYDROGENASE-RELATED"/>
    <property type="match status" value="1"/>
</dbReference>
<dbReference type="InterPro" id="IPR016161">
    <property type="entry name" value="Ald_DH/histidinol_DH"/>
</dbReference>
<feature type="domain" description="Aldehyde dehydrogenase" evidence="7">
    <location>
        <begin position="37"/>
        <end position="456"/>
    </location>
</feature>
<evidence type="ECO:0000313" key="9">
    <source>
        <dbReference type="Proteomes" id="UP000318681"/>
    </source>
</evidence>
<evidence type="ECO:0000256" key="4">
    <source>
        <dbReference type="PROSITE-ProRule" id="PRU10007"/>
    </source>
</evidence>
<evidence type="ECO:0000259" key="7">
    <source>
        <dbReference type="Pfam" id="PF00171"/>
    </source>
</evidence>
<dbReference type="OrthoDB" id="9802947at2"/>
<sequence length="481" mass="50970">MQAAAEKPPVTTTGEIVSTEPATGVELWRGVPGNPAQEVAIARAAWPDWASRPLAVRIETLRRFANVVRTRAEPFADLIARETGKPLWEARTEVESVVAKVDISVSAYAERTPQRRLEGAMGARTAVRHKPHGVLAVLGPFNFPAHLPNGHIVPALIAGNAIVFKPSEKTPATGQMLIACLHEAGVPPGVARFLPGGAAEGAALAAEPGLDGLLFTGSARAGMALHRQFAETPNRLLALELGGNNPIVVWDTPDIHSAAVIVVQSAYLSAGQRCTAARRLIVRDGAHQPLVDEICKLLGRIIVGGPHASPTPFMGPVIDNAAANMVEERFLDLILRGGRAIRHLQRPEANRPFLSPALIDVTGVANRSDEEIFGPVLQMIRVADFDAAIAEANATRYGLSAALVGGAPELYDRFWANIRAGIVNWNRPTNGASSKAPFGGVGLSGNHRPSAYYAADYCAFPVVSTEADQARATIGVGLRDA</sequence>
<dbReference type="Pfam" id="PF00171">
    <property type="entry name" value="Aldedh"/>
    <property type="match status" value="1"/>
</dbReference>
<dbReference type="EMBL" id="VNIM01000064">
    <property type="protein sequence ID" value="TVV72472.1"/>
    <property type="molecule type" value="Genomic_DNA"/>
</dbReference>
<gene>
    <name evidence="8" type="primary">astD</name>
    <name evidence="8" type="ORF">FOY91_14500</name>
</gene>
<evidence type="ECO:0000256" key="1">
    <source>
        <dbReference type="ARBA" id="ARBA00022503"/>
    </source>
</evidence>
<dbReference type="InterPro" id="IPR029510">
    <property type="entry name" value="Ald_DH_CS_GLU"/>
</dbReference>
<evidence type="ECO:0000256" key="2">
    <source>
        <dbReference type="ARBA" id="ARBA00023002"/>
    </source>
</evidence>
<dbReference type="Proteomes" id="UP000318681">
    <property type="component" value="Unassembled WGS sequence"/>
</dbReference>
<feature type="active site" evidence="4">
    <location>
        <position position="240"/>
    </location>
</feature>
<keyword evidence="3" id="KW-0520">NAD</keyword>
<comment type="similarity">
    <text evidence="5">Belongs to the aldehyde dehydrogenase family.</text>
</comment>
<reference evidence="8 9" key="1">
    <citation type="submission" date="2019-07" db="EMBL/GenBank/DDBJ databases">
        <title>Sphingomonas solaris sp. nov., isolated from a solar panel from Boston, Massachusetts.</title>
        <authorList>
            <person name="Tanner K."/>
            <person name="Pascual J."/>
            <person name="Mancuso C."/>
            <person name="Pereto J."/>
            <person name="Khalil A."/>
            <person name="Vilanova C."/>
        </authorList>
    </citation>
    <scope>NUCLEOTIDE SEQUENCE [LARGE SCALE GENOMIC DNA]</scope>
    <source>
        <strain evidence="8 9">R4DWN</strain>
    </source>
</reference>
<dbReference type="AlphaFoldDB" id="A0A558QZH1"/>
<dbReference type="InterPro" id="IPR016160">
    <property type="entry name" value="Ald_DH_CS_CYS"/>
</dbReference>
<dbReference type="PROSITE" id="PS00070">
    <property type="entry name" value="ALDEHYDE_DEHYDR_CYS"/>
    <property type="match status" value="1"/>
</dbReference>
<protein>
    <submittedName>
        <fullName evidence="8">Succinylglutamate-semialdehyde dehydrogenase</fullName>
        <ecNumber evidence="8">1.2.1.71</ecNumber>
    </submittedName>
</protein>
<dbReference type="CDD" id="cd07095">
    <property type="entry name" value="ALDH_SGSD_AstD"/>
    <property type="match status" value="1"/>
</dbReference>
<dbReference type="GO" id="GO:0006527">
    <property type="term" value="P:L-arginine catabolic process"/>
    <property type="evidence" value="ECO:0007669"/>
    <property type="project" value="InterPro"/>
</dbReference>